<dbReference type="STRING" id="2316362.A0A4Q2DHV6"/>
<evidence type="ECO:0000259" key="3">
    <source>
        <dbReference type="PROSITE" id="PS50994"/>
    </source>
</evidence>
<proteinExistence type="predicted"/>
<dbReference type="GO" id="GO:0003723">
    <property type="term" value="F:RNA binding"/>
    <property type="evidence" value="ECO:0007669"/>
    <property type="project" value="UniProtKB-KW"/>
</dbReference>
<evidence type="ECO:0000256" key="2">
    <source>
        <dbReference type="SAM" id="MobiDB-lite"/>
    </source>
</evidence>
<dbReference type="SUPFAM" id="SSF53098">
    <property type="entry name" value="Ribonuclease H-like"/>
    <property type="match status" value="1"/>
</dbReference>
<dbReference type="SUPFAM" id="SSF54160">
    <property type="entry name" value="Chromo domain-like"/>
    <property type="match status" value="1"/>
</dbReference>
<dbReference type="InterPro" id="IPR012337">
    <property type="entry name" value="RNaseH-like_sf"/>
</dbReference>
<sequence>MTATELAELMFEEIYKHHGVPRNIISDRDVLFTSVFWQRLHSLLGTKLKMSSAYHPQTDGSTERANRTVTQMLRQCVNDKQTDWARKLPGIEFAINSARSESTGYTPFFLNYGRLPRAMIWNSAPKDEFPAVRNFALQKKLALMQAHDSILATRVKQTRDANRRRRMAPFEVGDLVYISTKNISFPKGLARKLIPKYIGPYKIIADFKNFSFKVELPASLKARGVHDVFHSSLLRVHKANNDRLFPGRLDSQITPVDDGPVESEWSVDRILSHSGTGRNAMFEVKWRAGDITWLPHDQLDGLEPLRAYLEALDIGNIDNLPMGAGKPLGNDPEAHLGAISFEIGDSDSGGTSTYHINSEFRSDPPTLHPMTLPLFKRSKLPNFKRHQNTRNNSNSSPATPNFLRHSSSEQCQLPSINHPAFKRLTNDLYSISYPDSDRPPEPLILQAGQVYLICTVDGLIRRGVRPEVLPLGYDTVARIVNDYAPTDFPFRLATIDYEGKVDVRGGPFHIALFHLDPTTYGKPEPKLDSIDNDAELLPVINHAIREAGRQVLVGGRGLGMFSSLLRGGGRGRGRGARGRAAYAPRSFHQTPQSYHQADSPSNNHKRRRSEDYDNLRHEESGAGNNSSSYSGGKDLLSRMGAGSEVDDGTAMSPGDDTIPYPDDDAVSIHSGR</sequence>
<comment type="caution">
    <text evidence="4">The sequence shown here is derived from an EMBL/GenBank/DDBJ whole genome shotgun (WGS) entry which is preliminary data.</text>
</comment>
<evidence type="ECO:0000256" key="1">
    <source>
        <dbReference type="ARBA" id="ARBA00022884"/>
    </source>
</evidence>
<dbReference type="OrthoDB" id="3211671at2759"/>
<feature type="compositionally biased region" description="Polar residues" evidence="2">
    <location>
        <begin position="389"/>
        <end position="404"/>
    </location>
</feature>
<feature type="domain" description="Integrase catalytic" evidence="3">
    <location>
        <begin position="1"/>
        <end position="115"/>
    </location>
</feature>
<organism evidence="4 5">
    <name type="scientific">Candolleomyces aberdarensis</name>
    <dbReference type="NCBI Taxonomy" id="2316362"/>
    <lineage>
        <taxon>Eukaryota</taxon>
        <taxon>Fungi</taxon>
        <taxon>Dikarya</taxon>
        <taxon>Basidiomycota</taxon>
        <taxon>Agaricomycotina</taxon>
        <taxon>Agaricomycetes</taxon>
        <taxon>Agaricomycetidae</taxon>
        <taxon>Agaricales</taxon>
        <taxon>Agaricineae</taxon>
        <taxon>Psathyrellaceae</taxon>
        <taxon>Candolleomyces</taxon>
    </lineage>
</organism>
<dbReference type="GO" id="GO:0015074">
    <property type="term" value="P:DNA integration"/>
    <property type="evidence" value="ECO:0007669"/>
    <property type="project" value="InterPro"/>
</dbReference>
<feature type="region of interest" description="Disordered" evidence="2">
    <location>
        <begin position="564"/>
        <end position="672"/>
    </location>
</feature>
<feature type="compositionally biased region" description="Basic and acidic residues" evidence="2">
    <location>
        <begin position="608"/>
        <end position="620"/>
    </location>
</feature>
<dbReference type="InterPro" id="IPR016197">
    <property type="entry name" value="Chromo-like_dom_sf"/>
</dbReference>
<feature type="compositionally biased region" description="Low complexity" evidence="2">
    <location>
        <begin position="621"/>
        <end position="632"/>
    </location>
</feature>
<dbReference type="InterPro" id="IPR036397">
    <property type="entry name" value="RNaseH_sf"/>
</dbReference>
<evidence type="ECO:0000313" key="5">
    <source>
        <dbReference type="Proteomes" id="UP000290288"/>
    </source>
</evidence>
<dbReference type="PROSITE" id="PS50994">
    <property type="entry name" value="INTEGRASE"/>
    <property type="match status" value="1"/>
</dbReference>
<dbReference type="EMBL" id="SDEE01000202">
    <property type="protein sequence ID" value="RXW19433.1"/>
    <property type="molecule type" value="Genomic_DNA"/>
</dbReference>
<feature type="region of interest" description="Disordered" evidence="2">
    <location>
        <begin position="384"/>
        <end position="404"/>
    </location>
</feature>
<name>A0A4Q2DHV6_9AGAR</name>
<dbReference type="Gene3D" id="3.30.420.10">
    <property type="entry name" value="Ribonuclease H-like superfamily/Ribonuclease H"/>
    <property type="match status" value="1"/>
</dbReference>
<dbReference type="PANTHER" id="PTHR37984">
    <property type="entry name" value="PROTEIN CBG26694"/>
    <property type="match status" value="1"/>
</dbReference>
<dbReference type="InterPro" id="IPR056924">
    <property type="entry name" value="SH3_Tf2-1"/>
</dbReference>
<dbReference type="InterPro" id="IPR001584">
    <property type="entry name" value="Integrase_cat-core"/>
</dbReference>
<evidence type="ECO:0000313" key="4">
    <source>
        <dbReference type="EMBL" id="RXW19433.1"/>
    </source>
</evidence>
<protein>
    <recommendedName>
        <fullName evidence="3">Integrase catalytic domain-containing protein</fullName>
    </recommendedName>
</protein>
<feature type="compositionally biased region" description="Polar residues" evidence="2">
    <location>
        <begin position="587"/>
        <end position="602"/>
    </location>
</feature>
<gene>
    <name evidence="4" type="ORF">EST38_g6418</name>
</gene>
<keyword evidence="5" id="KW-1185">Reference proteome</keyword>
<reference evidence="4 5" key="1">
    <citation type="submission" date="2019-01" db="EMBL/GenBank/DDBJ databases">
        <title>Draft genome sequence of Psathyrella aberdarensis IHI B618.</title>
        <authorList>
            <person name="Buettner E."/>
            <person name="Kellner H."/>
        </authorList>
    </citation>
    <scope>NUCLEOTIDE SEQUENCE [LARGE SCALE GENOMIC DNA]</scope>
    <source>
        <strain evidence="4 5">IHI B618</strain>
    </source>
</reference>
<dbReference type="AlphaFoldDB" id="A0A4Q2DHV6"/>
<accession>A0A4Q2DHV6</accession>
<dbReference type="GO" id="GO:0005634">
    <property type="term" value="C:nucleus"/>
    <property type="evidence" value="ECO:0007669"/>
    <property type="project" value="UniProtKB-ARBA"/>
</dbReference>
<dbReference type="Proteomes" id="UP000290288">
    <property type="component" value="Unassembled WGS sequence"/>
</dbReference>
<dbReference type="Pfam" id="PF24626">
    <property type="entry name" value="SH3_Tf2-1"/>
    <property type="match status" value="1"/>
</dbReference>
<dbReference type="PANTHER" id="PTHR37984:SF15">
    <property type="entry name" value="INTEGRASE CATALYTIC DOMAIN-CONTAINING PROTEIN"/>
    <property type="match status" value="1"/>
</dbReference>
<keyword evidence="1" id="KW-0694">RNA-binding</keyword>
<dbReference type="InterPro" id="IPR050951">
    <property type="entry name" value="Retrovirus_Pol_polyprotein"/>
</dbReference>